<reference evidence="1" key="2">
    <citation type="submission" date="2025-09" db="UniProtKB">
        <authorList>
            <consortium name="Ensembl"/>
        </authorList>
    </citation>
    <scope>IDENTIFICATION</scope>
</reference>
<accession>A0A8C9G0G8</accession>
<evidence type="ECO:0000313" key="2">
    <source>
        <dbReference type="Proteomes" id="UP000694428"/>
    </source>
</evidence>
<dbReference type="Ensembl" id="ENSPSTT00000024434.1">
    <property type="protein sequence ID" value="ENSPSTP00000023226.1"/>
    <property type="gene ID" value="ENSPSTG00000017088.1"/>
</dbReference>
<proteinExistence type="predicted"/>
<protein>
    <submittedName>
        <fullName evidence="1">Uncharacterized protein</fullName>
    </submittedName>
</protein>
<evidence type="ECO:0000313" key="1">
    <source>
        <dbReference type="Ensembl" id="ENSPSTP00000023226.1"/>
    </source>
</evidence>
<dbReference type="AlphaFoldDB" id="A0A8C9G0G8"/>
<keyword evidence="2" id="KW-1185">Reference proteome</keyword>
<name>A0A8C9G0G8_PAVCR</name>
<dbReference type="Proteomes" id="UP000694428">
    <property type="component" value="Unplaced"/>
</dbReference>
<sequence length="92" mass="10064">LAALLNYYCQECYFHHVRAAAEEALGRLGSDPVFHFYRAYGALRTGNADHPTELFRSSGNGEPDNCELSKLHSCFHKENEATTSLAGLGTGS</sequence>
<organism evidence="1 2">
    <name type="scientific">Pavo cristatus</name>
    <name type="common">Indian peafowl</name>
    <name type="synonym">Blue peafowl</name>
    <dbReference type="NCBI Taxonomy" id="9049"/>
    <lineage>
        <taxon>Eukaryota</taxon>
        <taxon>Metazoa</taxon>
        <taxon>Chordata</taxon>
        <taxon>Craniata</taxon>
        <taxon>Vertebrata</taxon>
        <taxon>Euteleostomi</taxon>
        <taxon>Archelosauria</taxon>
        <taxon>Archosauria</taxon>
        <taxon>Dinosauria</taxon>
        <taxon>Saurischia</taxon>
        <taxon>Theropoda</taxon>
        <taxon>Coelurosauria</taxon>
        <taxon>Aves</taxon>
        <taxon>Neognathae</taxon>
        <taxon>Galloanserae</taxon>
        <taxon>Galliformes</taxon>
        <taxon>Phasianidae</taxon>
        <taxon>Phasianinae</taxon>
        <taxon>Pavo</taxon>
    </lineage>
</organism>
<reference evidence="1" key="1">
    <citation type="submission" date="2025-08" db="UniProtKB">
        <authorList>
            <consortium name="Ensembl"/>
        </authorList>
    </citation>
    <scope>IDENTIFICATION</scope>
</reference>